<dbReference type="RefSeq" id="XP_047777001.1">
    <property type="nucleotide sequence ID" value="XM_047916569.1"/>
</dbReference>
<dbReference type="PROSITE" id="PS51762">
    <property type="entry name" value="GH16_2"/>
    <property type="match status" value="1"/>
</dbReference>
<dbReference type="SUPFAM" id="SSF49899">
    <property type="entry name" value="Concanavalin A-like lectins/glucanases"/>
    <property type="match status" value="1"/>
</dbReference>
<protein>
    <submittedName>
        <fullName evidence="2">Concanavalin A-like lectin/glucanase domain-containing protein</fullName>
    </submittedName>
</protein>
<dbReference type="PANTHER" id="PTHR10963">
    <property type="entry name" value="GLYCOSYL HYDROLASE-RELATED"/>
    <property type="match status" value="1"/>
</dbReference>
<feature type="domain" description="GH16" evidence="1">
    <location>
        <begin position="15"/>
        <end position="280"/>
    </location>
</feature>
<organism evidence="2 3">
    <name type="scientific">Rhodofomes roseus</name>
    <dbReference type="NCBI Taxonomy" id="34475"/>
    <lineage>
        <taxon>Eukaryota</taxon>
        <taxon>Fungi</taxon>
        <taxon>Dikarya</taxon>
        <taxon>Basidiomycota</taxon>
        <taxon>Agaricomycotina</taxon>
        <taxon>Agaricomycetes</taxon>
        <taxon>Polyporales</taxon>
        <taxon>Rhodofomes</taxon>
    </lineage>
</organism>
<dbReference type="InterPro" id="IPR013320">
    <property type="entry name" value="ConA-like_dom_sf"/>
</dbReference>
<dbReference type="CDD" id="cd02181">
    <property type="entry name" value="GH16_fungal_Lam16A_glucanase"/>
    <property type="match status" value="1"/>
</dbReference>
<accession>A0ABQ8KAH4</accession>
<name>A0ABQ8KAH4_9APHY</name>
<evidence type="ECO:0000313" key="2">
    <source>
        <dbReference type="EMBL" id="KAH9834470.1"/>
    </source>
</evidence>
<keyword evidence="3" id="KW-1185">Reference proteome</keyword>
<dbReference type="GeneID" id="71997301"/>
<dbReference type="Gene3D" id="2.60.120.200">
    <property type="match status" value="1"/>
</dbReference>
<dbReference type="PANTHER" id="PTHR10963:SF24">
    <property type="entry name" value="GLYCOSIDASE C21B10.07-RELATED"/>
    <property type="match status" value="1"/>
</dbReference>
<gene>
    <name evidence="2" type="ORF">C8Q71DRAFT_143497</name>
</gene>
<comment type="caution">
    <text evidence="2">The sequence shown here is derived from an EMBL/GenBank/DDBJ whole genome shotgun (WGS) entry which is preliminary data.</text>
</comment>
<dbReference type="InterPro" id="IPR050546">
    <property type="entry name" value="Glycosyl_Hydrlase_16"/>
</dbReference>
<dbReference type="Pfam" id="PF26113">
    <property type="entry name" value="GH16_XgeA"/>
    <property type="match status" value="1"/>
</dbReference>
<proteinExistence type="predicted"/>
<dbReference type="Proteomes" id="UP000814176">
    <property type="component" value="Unassembled WGS sequence"/>
</dbReference>
<evidence type="ECO:0000313" key="3">
    <source>
        <dbReference type="Proteomes" id="UP000814176"/>
    </source>
</evidence>
<dbReference type="InterPro" id="IPR000757">
    <property type="entry name" value="Beta-glucanase-like"/>
</dbReference>
<sequence>MKSAVLAAAALYSGNAFAATSYSLVKEYSGSNFFDSWVFYDNYDNTTNGDVEYVSQTNATESKLAYVDSNGAAIIKVDNTSFVPWDDKRDSVRITTSDFFESGSVIIFDASHMPYGCSIWPSFWTKGENWPDGGEIDIMEGINGMTANQMALHTDAGCNASSSATYSGTIGATNCNATSGCQFSETQDNSYGAGFASNGGGVFATLWDDTQIAIWFWTRSSVPSSVSSATSSIDISDWGKPSANYTSTDCSIAKAFAPQQLVLDITMCGDWAGVDTVYEDTCTIQGTANSSSCYLQNVYNNGNQTALASAYFSINYIKAFNANGVVLSADGTTTSVDASSVYASATVSGGASSSTSSSSAAGPAVTRLGGAAKVWAVVASTMGALFAWTLM</sequence>
<reference evidence="2 3" key="1">
    <citation type="journal article" date="2021" name="Environ. Microbiol.">
        <title>Gene family expansions and transcriptome signatures uncover fungal adaptations to wood decay.</title>
        <authorList>
            <person name="Hage H."/>
            <person name="Miyauchi S."/>
            <person name="Viragh M."/>
            <person name="Drula E."/>
            <person name="Min B."/>
            <person name="Chaduli D."/>
            <person name="Navarro D."/>
            <person name="Favel A."/>
            <person name="Norest M."/>
            <person name="Lesage-Meessen L."/>
            <person name="Balint B."/>
            <person name="Merenyi Z."/>
            <person name="de Eugenio L."/>
            <person name="Morin E."/>
            <person name="Martinez A.T."/>
            <person name="Baldrian P."/>
            <person name="Stursova M."/>
            <person name="Martinez M.J."/>
            <person name="Novotny C."/>
            <person name="Magnuson J.K."/>
            <person name="Spatafora J.W."/>
            <person name="Maurice S."/>
            <person name="Pangilinan J."/>
            <person name="Andreopoulos W."/>
            <person name="LaButti K."/>
            <person name="Hundley H."/>
            <person name="Na H."/>
            <person name="Kuo A."/>
            <person name="Barry K."/>
            <person name="Lipzen A."/>
            <person name="Henrissat B."/>
            <person name="Riley R."/>
            <person name="Ahrendt S."/>
            <person name="Nagy L.G."/>
            <person name="Grigoriev I.V."/>
            <person name="Martin F."/>
            <person name="Rosso M.N."/>
        </authorList>
    </citation>
    <scope>NUCLEOTIDE SEQUENCE [LARGE SCALE GENOMIC DNA]</scope>
    <source>
        <strain evidence="2 3">CIRM-BRFM 1785</strain>
    </source>
</reference>
<evidence type="ECO:0000259" key="1">
    <source>
        <dbReference type="PROSITE" id="PS51762"/>
    </source>
</evidence>
<dbReference type="EMBL" id="JADCUA010000015">
    <property type="protein sequence ID" value="KAH9834470.1"/>
    <property type="molecule type" value="Genomic_DNA"/>
</dbReference>